<evidence type="ECO:0000313" key="1">
    <source>
        <dbReference type="Proteomes" id="UP000095286"/>
    </source>
</evidence>
<accession>A0AC35TRG5</accession>
<organism evidence="1 2">
    <name type="scientific">Rhabditophanes sp. KR3021</name>
    <dbReference type="NCBI Taxonomy" id="114890"/>
    <lineage>
        <taxon>Eukaryota</taxon>
        <taxon>Metazoa</taxon>
        <taxon>Ecdysozoa</taxon>
        <taxon>Nematoda</taxon>
        <taxon>Chromadorea</taxon>
        <taxon>Rhabditida</taxon>
        <taxon>Tylenchina</taxon>
        <taxon>Panagrolaimomorpha</taxon>
        <taxon>Strongyloidoidea</taxon>
        <taxon>Alloionematidae</taxon>
        <taxon>Rhabditophanes</taxon>
    </lineage>
</organism>
<sequence length="285" mass="29909">MKFGLFLKTNFLISILLIGSFIPPNDAKGGRGGGGGMRGGGGFGRGGSAARGSSGTKSGGGLFGGGISRSNSPPSRVNTGGGGFGRSNTGVGGGSWASGGNKGGIFGRNDDRRYARPSFTNTGIGSKSRSSAFKNAIVGAAAGYLTYQAAKGIIRNVASPMMWGGRPYYFGQQHYQSRGPSYQSCRMPISPNDKEFENIYLDKGLNRPHEIVWDCGVNEHCCGYECCPGGGRSNYGYYNEGMRGFGIGSFITLLILLCCGGFIIKRMCIDPARRNNNAYVSGNAQ</sequence>
<evidence type="ECO:0000313" key="2">
    <source>
        <dbReference type="WBParaSite" id="RSKR_0000346000.1"/>
    </source>
</evidence>
<reference evidence="2" key="1">
    <citation type="submission" date="2016-11" db="UniProtKB">
        <authorList>
            <consortium name="WormBaseParasite"/>
        </authorList>
    </citation>
    <scope>IDENTIFICATION</scope>
    <source>
        <strain evidence="2">KR3021</strain>
    </source>
</reference>
<name>A0AC35TRG5_9BILA</name>
<protein>
    <submittedName>
        <fullName evidence="2">CX domain-containing protein</fullName>
    </submittedName>
</protein>
<dbReference type="Proteomes" id="UP000095286">
    <property type="component" value="Unplaced"/>
</dbReference>
<proteinExistence type="predicted"/>
<dbReference type="WBParaSite" id="RSKR_0000346000.1">
    <property type="protein sequence ID" value="RSKR_0000346000.1"/>
    <property type="gene ID" value="RSKR_0000346000"/>
</dbReference>